<evidence type="ECO:0000313" key="1">
    <source>
        <dbReference type="EMBL" id="RXH75229.1"/>
    </source>
</evidence>
<protein>
    <submittedName>
        <fullName evidence="1">Uncharacterized protein</fullName>
    </submittedName>
</protein>
<dbReference type="AlphaFoldDB" id="A0A498HX75"/>
<name>A0A498HX75_MALDO</name>
<comment type="caution">
    <text evidence="1">The sequence shown here is derived from an EMBL/GenBank/DDBJ whole genome shotgun (WGS) entry which is preliminary data.</text>
</comment>
<accession>A0A498HX75</accession>
<dbReference type="Proteomes" id="UP000290289">
    <property type="component" value="Chromosome 15"/>
</dbReference>
<reference evidence="1 2" key="1">
    <citation type="submission" date="2018-10" db="EMBL/GenBank/DDBJ databases">
        <title>A high-quality apple genome assembly.</title>
        <authorList>
            <person name="Hu J."/>
        </authorList>
    </citation>
    <scope>NUCLEOTIDE SEQUENCE [LARGE SCALE GENOMIC DNA]</scope>
    <source>
        <strain evidence="2">cv. HFTH1</strain>
        <tissue evidence="1">Young leaf</tissue>
    </source>
</reference>
<dbReference type="EMBL" id="RDQH01000341">
    <property type="protein sequence ID" value="RXH75229.1"/>
    <property type="molecule type" value="Genomic_DNA"/>
</dbReference>
<organism evidence="1 2">
    <name type="scientific">Malus domestica</name>
    <name type="common">Apple</name>
    <name type="synonym">Pyrus malus</name>
    <dbReference type="NCBI Taxonomy" id="3750"/>
    <lineage>
        <taxon>Eukaryota</taxon>
        <taxon>Viridiplantae</taxon>
        <taxon>Streptophyta</taxon>
        <taxon>Embryophyta</taxon>
        <taxon>Tracheophyta</taxon>
        <taxon>Spermatophyta</taxon>
        <taxon>Magnoliopsida</taxon>
        <taxon>eudicotyledons</taxon>
        <taxon>Gunneridae</taxon>
        <taxon>Pentapetalae</taxon>
        <taxon>rosids</taxon>
        <taxon>fabids</taxon>
        <taxon>Rosales</taxon>
        <taxon>Rosaceae</taxon>
        <taxon>Amygdaloideae</taxon>
        <taxon>Maleae</taxon>
        <taxon>Malus</taxon>
    </lineage>
</organism>
<gene>
    <name evidence="1" type="ORF">DVH24_029950</name>
</gene>
<evidence type="ECO:0000313" key="2">
    <source>
        <dbReference type="Proteomes" id="UP000290289"/>
    </source>
</evidence>
<keyword evidence="2" id="KW-1185">Reference proteome</keyword>
<sequence>MEMIARRVMGKKSAPINARKQYARWGTGQGGDRDRYTVVVPQSSPGVGWQKSAGKRPLVCCSSRQEHKCSGLLFQPPKDQGYV</sequence>
<proteinExistence type="predicted"/>